<dbReference type="EMBL" id="UOEI01000282">
    <property type="protein sequence ID" value="VAW00387.1"/>
    <property type="molecule type" value="Genomic_DNA"/>
</dbReference>
<name>A0A3B0SHJ0_9ZZZZ</name>
<dbReference type="NCBIfam" id="TIGR01550">
    <property type="entry name" value="DOC_P1"/>
    <property type="match status" value="1"/>
</dbReference>
<dbReference type="PANTHER" id="PTHR39426:SF1">
    <property type="entry name" value="HOMOLOGY TO DEATH-ON-CURING PROTEIN OF PHAGE P1"/>
    <property type="match status" value="1"/>
</dbReference>
<accession>A0A3B0SHJ0</accession>
<gene>
    <name evidence="2" type="ORF">MNBD_ACTINO01-1972</name>
</gene>
<dbReference type="Gene3D" id="1.20.120.1870">
    <property type="entry name" value="Fic/DOC protein, Fido domain"/>
    <property type="match status" value="1"/>
</dbReference>
<dbReference type="GO" id="GO:0016301">
    <property type="term" value="F:kinase activity"/>
    <property type="evidence" value="ECO:0007669"/>
    <property type="project" value="InterPro"/>
</dbReference>
<dbReference type="InterPro" id="IPR036597">
    <property type="entry name" value="Fido-like_dom_sf"/>
</dbReference>
<feature type="domain" description="Fido" evidence="1">
    <location>
        <begin position="1"/>
        <end position="103"/>
    </location>
</feature>
<dbReference type="AlphaFoldDB" id="A0A3B0SHJ0"/>
<evidence type="ECO:0000313" key="2">
    <source>
        <dbReference type="EMBL" id="VAW00387.1"/>
    </source>
</evidence>
<evidence type="ECO:0000259" key="1">
    <source>
        <dbReference type="PROSITE" id="PS51459"/>
    </source>
</evidence>
<sequence>MVDEFEGSDGIRDLGALEAAVFRPQTGYYEDSIAEAAALFENTVQDHPFLDGNKRTALAAADVHLRMNGLELAGDSMDHHTFIIGLMEDDDLDWRAIDSWLRRSVHPS</sequence>
<dbReference type="PANTHER" id="PTHR39426">
    <property type="entry name" value="HOMOLOGY TO DEATH-ON-CURING PROTEIN OF PHAGE P1"/>
    <property type="match status" value="1"/>
</dbReference>
<proteinExistence type="predicted"/>
<dbReference type="SUPFAM" id="SSF140931">
    <property type="entry name" value="Fic-like"/>
    <property type="match status" value="1"/>
</dbReference>
<dbReference type="PROSITE" id="PS51459">
    <property type="entry name" value="FIDO"/>
    <property type="match status" value="1"/>
</dbReference>
<dbReference type="InterPro" id="IPR053737">
    <property type="entry name" value="Type_II_TA_Toxin"/>
</dbReference>
<dbReference type="InterPro" id="IPR003812">
    <property type="entry name" value="Fido"/>
</dbReference>
<reference evidence="2" key="1">
    <citation type="submission" date="2018-06" db="EMBL/GenBank/DDBJ databases">
        <authorList>
            <person name="Zhirakovskaya E."/>
        </authorList>
    </citation>
    <scope>NUCLEOTIDE SEQUENCE</scope>
</reference>
<dbReference type="Pfam" id="PF02661">
    <property type="entry name" value="Fic"/>
    <property type="match status" value="1"/>
</dbReference>
<dbReference type="InterPro" id="IPR006440">
    <property type="entry name" value="Doc"/>
</dbReference>
<organism evidence="2">
    <name type="scientific">hydrothermal vent metagenome</name>
    <dbReference type="NCBI Taxonomy" id="652676"/>
    <lineage>
        <taxon>unclassified sequences</taxon>
        <taxon>metagenomes</taxon>
        <taxon>ecological metagenomes</taxon>
    </lineage>
</organism>
<protein>
    <submittedName>
        <fullName evidence="2">Death on curing protein, Doc toxin</fullName>
    </submittedName>
</protein>